<protein>
    <submittedName>
        <fullName evidence="2">Uncharacterized protein</fullName>
    </submittedName>
</protein>
<dbReference type="OrthoDB" id="5898602at2759"/>
<dbReference type="AlphaFoldDB" id="A0A016TX74"/>
<evidence type="ECO:0000313" key="2">
    <source>
        <dbReference type="EMBL" id="EYC07217.1"/>
    </source>
</evidence>
<dbReference type="Proteomes" id="UP000024635">
    <property type="component" value="Unassembled WGS sequence"/>
</dbReference>
<proteinExistence type="predicted"/>
<accession>A0A016TX74</accession>
<sequence>MVFRPQFQLKKKALLDDNANNAEKGRKASNLVKFSGLGDVSDSDNGKDAYRLPRPFGYHPSFVWSFLIHFISRLSWRSPRSLAKSEDTLTWQSIRIISTIIFYGCTRYNISYNSRKTMHKKGASSVSKPIVVDLDGRPVTPADDEEFMMMSDAIMDDNDGLKSPSNAHSQIRITDDLRGHTVAPRRARSTFADGELRRQSRLDVAKTSKPMPVVKPVAPTTPVAAPAPNVQKNAVTSSVKTAKPNPPKLPTASPELALARGPSPTNPVTPTSGGTPQSNNTCNTCVLHVILKKEKTTAKVIVNMIELIGLLRSVLDLQFTSSMAHCTAAAQATVIPIGIDHRWPVVLHQPRRCAARNRSMGE</sequence>
<gene>
    <name evidence="2" type="primary">Acey_s0071.g532</name>
    <name evidence="2" type="ORF">Y032_0071g532</name>
</gene>
<name>A0A016TX74_9BILA</name>
<organism evidence="2 3">
    <name type="scientific">Ancylostoma ceylanicum</name>
    <dbReference type="NCBI Taxonomy" id="53326"/>
    <lineage>
        <taxon>Eukaryota</taxon>
        <taxon>Metazoa</taxon>
        <taxon>Ecdysozoa</taxon>
        <taxon>Nematoda</taxon>
        <taxon>Chromadorea</taxon>
        <taxon>Rhabditida</taxon>
        <taxon>Rhabditina</taxon>
        <taxon>Rhabditomorpha</taxon>
        <taxon>Strongyloidea</taxon>
        <taxon>Ancylostomatidae</taxon>
        <taxon>Ancylostomatinae</taxon>
        <taxon>Ancylostoma</taxon>
    </lineage>
</organism>
<feature type="compositionally biased region" description="Polar residues" evidence="1">
    <location>
        <begin position="266"/>
        <end position="279"/>
    </location>
</feature>
<reference evidence="3" key="1">
    <citation type="journal article" date="2015" name="Nat. Genet.">
        <title>The genome and transcriptome of the zoonotic hookworm Ancylostoma ceylanicum identify infection-specific gene families.</title>
        <authorList>
            <person name="Schwarz E.M."/>
            <person name="Hu Y."/>
            <person name="Antoshechkin I."/>
            <person name="Miller M.M."/>
            <person name="Sternberg P.W."/>
            <person name="Aroian R.V."/>
        </authorList>
    </citation>
    <scope>NUCLEOTIDE SEQUENCE</scope>
    <source>
        <strain evidence="3">HY135</strain>
    </source>
</reference>
<feature type="region of interest" description="Disordered" evidence="1">
    <location>
        <begin position="234"/>
        <end position="279"/>
    </location>
</feature>
<evidence type="ECO:0000256" key="1">
    <source>
        <dbReference type="SAM" id="MobiDB-lite"/>
    </source>
</evidence>
<evidence type="ECO:0000313" key="3">
    <source>
        <dbReference type="Proteomes" id="UP000024635"/>
    </source>
</evidence>
<dbReference type="EMBL" id="JARK01001407">
    <property type="protein sequence ID" value="EYC07217.1"/>
    <property type="molecule type" value="Genomic_DNA"/>
</dbReference>
<keyword evidence="3" id="KW-1185">Reference proteome</keyword>
<comment type="caution">
    <text evidence="2">The sequence shown here is derived from an EMBL/GenBank/DDBJ whole genome shotgun (WGS) entry which is preliminary data.</text>
</comment>